<dbReference type="HOGENOM" id="CLU_2486836_0_0_1"/>
<accession>A0A072UFJ7</accession>
<evidence type="ECO:0000313" key="1">
    <source>
        <dbReference type="EMBL" id="KEH24565.1"/>
    </source>
</evidence>
<reference evidence="1 3" key="1">
    <citation type="journal article" date="2011" name="Nature">
        <title>The Medicago genome provides insight into the evolution of rhizobial symbioses.</title>
        <authorList>
            <person name="Young N.D."/>
            <person name="Debelle F."/>
            <person name="Oldroyd G.E."/>
            <person name="Geurts R."/>
            <person name="Cannon S.B."/>
            <person name="Udvardi M.K."/>
            <person name="Benedito V.A."/>
            <person name="Mayer K.F."/>
            <person name="Gouzy J."/>
            <person name="Schoof H."/>
            <person name="Van de Peer Y."/>
            <person name="Proost S."/>
            <person name="Cook D.R."/>
            <person name="Meyers B.C."/>
            <person name="Spannagl M."/>
            <person name="Cheung F."/>
            <person name="De Mita S."/>
            <person name="Krishnakumar V."/>
            <person name="Gundlach H."/>
            <person name="Zhou S."/>
            <person name="Mudge J."/>
            <person name="Bharti A.K."/>
            <person name="Murray J.D."/>
            <person name="Naoumkina M.A."/>
            <person name="Rosen B."/>
            <person name="Silverstein K.A."/>
            <person name="Tang H."/>
            <person name="Rombauts S."/>
            <person name="Zhao P.X."/>
            <person name="Zhou P."/>
            <person name="Barbe V."/>
            <person name="Bardou P."/>
            <person name="Bechner M."/>
            <person name="Bellec A."/>
            <person name="Berger A."/>
            <person name="Berges H."/>
            <person name="Bidwell S."/>
            <person name="Bisseling T."/>
            <person name="Choisne N."/>
            <person name="Couloux A."/>
            <person name="Denny R."/>
            <person name="Deshpande S."/>
            <person name="Dai X."/>
            <person name="Doyle J.J."/>
            <person name="Dudez A.M."/>
            <person name="Farmer A.D."/>
            <person name="Fouteau S."/>
            <person name="Franken C."/>
            <person name="Gibelin C."/>
            <person name="Gish J."/>
            <person name="Goldstein S."/>
            <person name="Gonzalez A.J."/>
            <person name="Green P.J."/>
            <person name="Hallab A."/>
            <person name="Hartog M."/>
            <person name="Hua A."/>
            <person name="Humphray S.J."/>
            <person name="Jeong D.H."/>
            <person name="Jing Y."/>
            <person name="Jocker A."/>
            <person name="Kenton S.M."/>
            <person name="Kim D.J."/>
            <person name="Klee K."/>
            <person name="Lai H."/>
            <person name="Lang C."/>
            <person name="Lin S."/>
            <person name="Macmil S.L."/>
            <person name="Magdelenat G."/>
            <person name="Matthews L."/>
            <person name="McCorrison J."/>
            <person name="Monaghan E.L."/>
            <person name="Mun J.H."/>
            <person name="Najar F.Z."/>
            <person name="Nicholson C."/>
            <person name="Noirot C."/>
            <person name="O'Bleness M."/>
            <person name="Paule C.R."/>
            <person name="Poulain J."/>
            <person name="Prion F."/>
            <person name="Qin B."/>
            <person name="Qu C."/>
            <person name="Retzel E.F."/>
            <person name="Riddle C."/>
            <person name="Sallet E."/>
            <person name="Samain S."/>
            <person name="Samson N."/>
            <person name="Sanders I."/>
            <person name="Saurat O."/>
            <person name="Scarpelli C."/>
            <person name="Schiex T."/>
            <person name="Segurens B."/>
            <person name="Severin A.J."/>
            <person name="Sherrier D.J."/>
            <person name="Shi R."/>
            <person name="Sims S."/>
            <person name="Singer S.R."/>
            <person name="Sinharoy S."/>
            <person name="Sterck L."/>
            <person name="Viollet A."/>
            <person name="Wang B.B."/>
            <person name="Wang K."/>
            <person name="Wang M."/>
            <person name="Wang X."/>
            <person name="Warfsmann J."/>
            <person name="Weissenbach J."/>
            <person name="White D.D."/>
            <person name="White J.D."/>
            <person name="Wiley G.B."/>
            <person name="Wincker P."/>
            <person name="Xing Y."/>
            <person name="Yang L."/>
            <person name="Yao Z."/>
            <person name="Ying F."/>
            <person name="Zhai J."/>
            <person name="Zhou L."/>
            <person name="Zuber A."/>
            <person name="Denarie J."/>
            <person name="Dixon R.A."/>
            <person name="May G.D."/>
            <person name="Schwartz D.C."/>
            <person name="Rogers J."/>
            <person name="Quetier F."/>
            <person name="Town C.D."/>
            <person name="Roe B.A."/>
        </authorList>
    </citation>
    <scope>NUCLEOTIDE SEQUENCE [LARGE SCALE GENOMIC DNA]</scope>
    <source>
        <strain evidence="1">A17</strain>
        <strain evidence="2 3">cv. Jemalong A17</strain>
    </source>
</reference>
<gene>
    <name evidence="1" type="ordered locus">MTR_7g115320</name>
</gene>
<dbReference type="EnsemblPlants" id="KEH24565">
    <property type="protein sequence ID" value="KEH24565"/>
    <property type="gene ID" value="MTR_7g115320"/>
</dbReference>
<dbReference type="Proteomes" id="UP000002051">
    <property type="component" value="Unassembled WGS sequence"/>
</dbReference>
<proteinExistence type="predicted"/>
<dbReference type="EMBL" id="CM001223">
    <property type="protein sequence ID" value="KEH24565.1"/>
    <property type="molecule type" value="Genomic_DNA"/>
</dbReference>
<reference evidence="2" key="3">
    <citation type="submission" date="2015-04" db="UniProtKB">
        <authorList>
            <consortium name="EnsemblPlants"/>
        </authorList>
    </citation>
    <scope>IDENTIFICATION</scope>
    <source>
        <strain evidence="2">cv. Jemalong A17</strain>
    </source>
</reference>
<dbReference type="AlphaFoldDB" id="A0A072UFJ7"/>
<keyword evidence="3" id="KW-1185">Reference proteome</keyword>
<name>A0A072UFJ7_MEDTR</name>
<reference evidence="1 3" key="2">
    <citation type="journal article" date="2014" name="BMC Genomics">
        <title>An improved genome release (version Mt4.0) for the model legume Medicago truncatula.</title>
        <authorList>
            <person name="Tang H."/>
            <person name="Krishnakumar V."/>
            <person name="Bidwell S."/>
            <person name="Rosen B."/>
            <person name="Chan A."/>
            <person name="Zhou S."/>
            <person name="Gentzbittel L."/>
            <person name="Childs K.L."/>
            <person name="Yandell M."/>
            <person name="Gundlach H."/>
            <person name="Mayer K.F."/>
            <person name="Schwartz D.C."/>
            <person name="Town C.D."/>
        </authorList>
    </citation>
    <scope>GENOME REANNOTATION</scope>
    <source>
        <strain evidence="1">A17</strain>
        <strain evidence="2 3">cv. Jemalong A17</strain>
    </source>
</reference>
<sequence length="87" mass="9742">MNYGILQKFEPNHSHTISPTKSRLFKANKNMNMHAIQINDEAGVRINKTFQTIVRDAGGGVVLPNHRRRRTDFLNVVVTVVVSGGLD</sequence>
<organism evidence="1 3">
    <name type="scientific">Medicago truncatula</name>
    <name type="common">Barrel medic</name>
    <name type="synonym">Medicago tribuloides</name>
    <dbReference type="NCBI Taxonomy" id="3880"/>
    <lineage>
        <taxon>Eukaryota</taxon>
        <taxon>Viridiplantae</taxon>
        <taxon>Streptophyta</taxon>
        <taxon>Embryophyta</taxon>
        <taxon>Tracheophyta</taxon>
        <taxon>Spermatophyta</taxon>
        <taxon>Magnoliopsida</taxon>
        <taxon>eudicotyledons</taxon>
        <taxon>Gunneridae</taxon>
        <taxon>Pentapetalae</taxon>
        <taxon>rosids</taxon>
        <taxon>fabids</taxon>
        <taxon>Fabales</taxon>
        <taxon>Fabaceae</taxon>
        <taxon>Papilionoideae</taxon>
        <taxon>50 kb inversion clade</taxon>
        <taxon>NPAAA clade</taxon>
        <taxon>Hologalegina</taxon>
        <taxon>IRL clade</taxon>
        <taxon>Trifolieae</taxon>
        <taxon>Medicago</taxon>
    </lineage>
</organism>
<evidence type="ECO:0000313" key="2">
    <source>
        <dbReference type="EnsemblPlants" id="KEH24565"/>
    </source>
</evidence>
<evidence type="ECO:0000313" key="3">
    <source>
        <dbReference type="Proteomes" id="UP000002051"/>
    </source>
</evidence>
<protein>
    <submittedName>
        <fullName evidence="1 2">Uncharacterized protein</fullName>
    </submittedName>
</protein>